<keyword evidence="2" id="KW-1133">Transmembrane helix</keyword>
<evidence type="ECO:0008006" key="5">
    <source>
        <dbReference type="Google" id="ProtNLM"/>
    </source>
</evidence>
<keyword evidence="1" id="KW-0175">Coiled coil</keyword>
<sequence length="299" mass="33518">MENQKNSIGIKIITGILAVLLVVAGAIAFKFYNQEKETKAELTKEKSVVLANLREMNDKYDVVIEENNLKDTELNDARDRIQALIDDINEKEVTISSLGKYRAEVFKLRKERDFLFAQNDSLRGTNKLLAMRVDSTSYELEVQRGVGDSLFLENNKLAERVELGAALAANKLKAVGVIERSSGKLVENDRARRVDKVRACFTVPQNRLAEAGDRVLYVQVIDPTNAILGANETITFVDETEETEETITYSKISKFYYENTALDICENIPAKGEGFAEGVYKVNVFDQGVLIAQTTFTLK</sequence>
<reference evidence="4" key="1">
    <citation type="journal article" date="2019" name="Int. J. Syst. Evol. Microbiol.">
        <title>The Global Catalogue of Microorganisms (GCM) 10K type strain sequencing project: providing services to taxonomists for standard genome sequencing and annotation.</title>
        <authorList>
            <consortium name="The Broad Institute Genomics Platform"/>
            <consortium name="The Broad Institute Genome Sequencing Center for Infectious Disease"/>
            <person name="Wu L."/>
            <person name="Ma J."/>
        </authorList>
    </citation>
    <scope>NUCLEOTIDE SEQUENCE [LARGE SCALE GENOMIC DNA]</scope>
    <source>
        <strain evidence="4">YJ-61-S</strain>
    </source>
</reference>
<comment type="caution">
    <text evidence="3">The sequence shown here is derived from an EMBL/GenBank/DDBJ whole genome shotgun (WGS) entry which is preliminary data.</text>
</comment>
<keyword evidence="2" id="KW-0472">Membrane</keyword>
<accession>A0ABV9HWN4</accession>
<name>A0ABV9HWN4_9FLAO</name>
<feature type="coiled-coil region" evidence="1">
    <location>
        <begin position="39"/>
        <end position="94"/>
    </location>
</feature>
<evidence type="ECO:0000256" key="1">
    <source>
        <dbReference type="SAM" id="Coils"/>
    </source>
</evidence>
<evidence type="ECO:0000256" key="2">
    <source>
        <dbReference type="SAM" id="Phobius"/>
    </source>
</evidence>
<keyword evidence="2" id="KW-0812">Transmembrane</keyword>
<evidence type="ECO:0000313" key="3">
    <source>
        <dbReference type="EMBL" id="MFC4634227.1"/>
    </source>
</evidence>
<gene>
    <name evidence="3" type="ORF">ACFO3O_09935</name>
</gene>
<dbReference type="Proteomes" id="UP001596043">
    <property type="component" value="Unassembled WGS sequence"/>
</dbReference>
<protein>
    <recommendedName>
        <fullName evidence="5">Chromosome partitioning protein ParA</fullName>
    </recommendedName>
</protein>
<dbReference type="EMBL" id="JBHSFV010000005">
    <property type="protein sequence ID" value="MFC4634227.1"/>
    <property type="molecule type" value="Genomic_DNA"/>
</dbReference>
<organism evidence="3 4">
    <name type="scientific">Dokdonia ponticola</name>
    <dbReference type="NCBI Taxonomy" id="2041041"/>
    <lineage>
        <taxon>Bacteria</taxon>
        <taxon>Pseudomonadati</taxon>
        <taxon>Bacteroidota</taxon>
        <taxon>Flavobacteriia</taxon>
        <taxon>Flavobacteriales</taxon>
        <taxon>Flavobacteriaceae</taxon>
        <taxon>Dokdonia</taxon>
    </lineage>
</organism>
<proteinExistence type="predicted"/>
<feature type="transmembrane region" description="Helical" evidence="2">
    <location>
        <begin position="12"/>
        <end position="32"/>
    </location>
</feature>
<evidence type="ECO:0000313" key="4">
    <source>
        <dbReference type="Proteomes" id="UP001596043"/>
    </source>
</evidence>
<dbReference type="RefSeq" id="WP_379978452.1">
    <property type="nucleotide sequence ID" value="NZ_JBHSFV010000005.1"/>
</dbReference>
<keyword evidence="4" id="KW-1185">Reference proteome</keyword>